<feature type="region of interest" description="Disordered" evidence="9">
    <location>
        <begin position="369"/>
        <end position="400"/>
    </location>
</feature>
<accession>A0A8C3JI72</accession>
<name>A0A8C3JI72_9CHAR</name>
<dbReference type="Proteomes" id="UP000694419">
    <property type="component" value="Unplaced"/>
</dbReference>
<dbReference type="PANTHER" id="PTHR12434:SF6">
    <property type="entry name" value="MEDIATOR OF RNA POLYMERASE II TRANSCRIPTION SUBUNIT 22"/>
    <property type="match status" value="1"/>
</dbReference>
<feature type="compositionally biased region" description="Low complexity" evidence="9">
    <location>
        <begin position="369"/>
        <end position="383"/>
    </location>
</feature>
<dbReference type="GO" id="GO:0006357">
    <property type="term" value="P:regulation of transcription by RNA polymerase II"/>
    <property type="evidence" value="ECO:0007669"/>
    <property type="project" value="InterPro"/>
</dbReference>
<feature type="region of interest" description="Disordered" evidence="9">
    <location>
        <begin position="1"/>
        <end position="192"/>
    </location>
</feature>
<dbReference type="InterPro" id="IPR009332">
    <property type="entry name" value="Med22"/>
</dbReference>
<comment type="function">
    <text evidence="6">Component of the Mediator complex, a coactivator involved in the regulated transcription of nearly all RNA polymerase II-dependent genes. Mediator functions as a bridge to convey information from gene-specific regulatory proteins to the basal RNA polymerase II transcription machinery. Mediator is recruited to promoters by direct interactions with regulatory proteins and serves as a scaffold for the assembly of a functional preinitiation complex with RNA polymerase II and the general transcription factors.</text>
</comment>
<evidence type="ECO:0000256" key="3">
    <source>
        <dbReference type="ARBA" id="ARBA00023015"/>
    </source>
</evidence>
<keyword evidence="11" id="KW-1185">Reference proteome</keyword>
<sequence>MNLPENEPISNGVFSLPAGRQSPKERPALPSPALPDTPTADYRLPSPARDPLALHGEKRCGPAAQPRSPTGPDPAFPGRSAIPANRARNTPPPPPRGQREAGERSPTGRGPAMGADGGGWPRPPPRARHRRCCSPSWTAEEKGGAAHAGKYLCGATSRERTPPRLARGRRRRARGGGGGARGIEKERGEGGGGARVAMAQQRVLPQSKETLLQSYNKRLKDDVKSIMDNFTEIIKTAKIEDETQVSRATQGEQDNYEMHVRAANIVRAGESLMKLVSDLKQFLILNDFPSVNEAINQRNQQLRSLQEECDKKLIALRDEISIDLYELEEEYYSSSYSLCDSNDLPLCEAYWRQDFATLSPESLSMPLAAAAAEQSVATSQSSTPSHPHVNGHGAGPTEHS</sequence>
<organism evidence="10 11">
    <name type="scientific">Calidris pygmaea</name>
    <name type="common">Spoon-billed sandpiper</name>
    <dbReference type="NCBI Taxonomy" id="425635"/>
    <lineage>
        <taxon>Eukaryota</taxon>
        <taxon>Metazoa</taxon>
        <taxon>Chordata</taxon>
        <taxon>Craniata</taxon>
        <taxon>Vertebrata</taxon>
        <taxon>Euteleostomi</taxon>
        <taxon>Archelosauria</taxon>
        <taxon>Archosauria</taxon>
        <taxon>Dinosauria</taxon>
        <taxon>Saurischia</taxon>
        <taxon>Theropoda</taxon>
        <taxon>Coelurosauria</taxon>
        <taxon>Aves</taxon>
        <taxon>Neognathae</taxon>
        <taxon>Neoaves</taxon>
        <taxon>Charadriiformes</taxon>
        <taxon>Scolopacidae</taxon>
        <taxon>Calidris</taxon>
    </lineage>
</organism>
<dbReference type="GO" id="GO:0016592">
    <property type="term" value="C:mediator complex"/>
    <property type="evidence" value="ECO:0007669"/>
    <property type="project" value="InterPro"/>
</dbReference>
<evidence type="ECO:0000313" key="11">
    <source>
        <dbReference type="Proteomes" id="UP000694419"/>
    </source>
</evidence>
<keyword evidence="3" id="KW-0805">Transcription regulation</keyword>
<protein>
    <recommendedName>
        <fullName evidence="2">Mediator of RNA polymerase II transcription subunit 22</fullName>
    </recommendedName>
    <alternativeName>
        <fullName evidence="8">Mediator complex subunit 22</fullName>
    </alternativeName>
    <alternativeName>
        <fullName evidence="7">Surfeit locus protein 5</fullName>
    </alternativeName>
</protein>
<reference evidence="10" key="2">
    <citation type="submission" date="2025-09" db="UniProtKB">
        <authorList>
            <consortium name="Ensembl"/>
        </authorList>
    </citation>
    <scope>IDENTIFICATION</scope>
</reference>
<comment type="subcellular location">
    <subcellularLocation>
        <location evidence="1">Nucleus</location>
    </subcellularLocation>
</comment>
<evidence type="ECO:0000256" key="7">
    <source>
        <dbReference type="ARBA" id="ARBA00030744"/>
    </source>
</evidence>
<dbReference type="Ensembl" id="ENSCPGT00000007821.1">
    <property type="protein sequence ID" value="ENSCPGP00000007113.1"/>
    <property type="gene ID" value="ENSCPGG00000005092.1"/>
</dbReference>
<evidence type="ECO:0000256" key="2">
    <source>
        <dbReference type="ARBA" id="ARBA00019695"/>
    </source>
</evidence>
<evidence type="ECO:0000256" key="1">
    <source>
        <dbReference type="ARBA" id="ARBA00004123"/>
    </source>
</evidence>
<dbReference type="GO" id="GO:0003712">
    <property type="term" value="F:transcription coregulator activity"/>
    <property type="evidence" value="ECO:0007669"/>
    <property type="project" value="InterPro"/>
</dbReference>
<dbReference type="Pfam" id="PF06179">
    <property type="entry name" value="Med22"/>
    <property type="match status" value="1"/>
</dbReference>
<evidence type="ECO:0000313" key="10">
    <source>
        <dbReference type="Ensembl" id="ENSCPGP00000007113.1"/>
    </source>
</evidence>
<dbReference type="PANTHER" id="PTHR12434">
    <property type="entry name" value="MEDIATOR OF RNA POLYMERASE II TRANSCRIPTION SUBUNIT 22"/>
    <property type="match status" value="1"/>
</dbReference>
<proteinExistence type="predicted"/>
<evidence type="ECO:0000256" key="4">
    <source>
        <dbReference type="ARBA" id="ARBA00023163"/>
    </source>
</evidence>
<keyword evidence="4" id="KW-0804">Transcription</keyword>
<evidence type="ECO:0000256" key="5">
    <source>
        <dbReference type="ARBA" id="ARBA00023242"/>
    </source>
</evidence>
<evidence type="ECO:0000256" key="8">
    <source>
        <dbReference type="ARBA" id="ARBA00031962"/>
    </source>
</evidence>
<reference evidence="10" key="1">
    <citation type="submission" date="2025-08" db="UniProtKB">
        <authorList>
            <consortium name="Ensembl"/>
        </authorList>
    </citation>
    <scope>IDENTIFICATION</scope>
</reference>
<dbReference type="AlphaFoldDB" id="A0A8C3JI72"/>
<keyword evidence="5" id="KW-0539">Nucleus</keyword>
<evidence type="ECO:0000256" key="6">
    <source>
        <dbReference type="ARBA" id="ARBA00025687"/>
    </source>
</evidence>
<evidence type="ECO:0000256" key="9">
    <source>
        <dbReference type="SAM" id="MobiDB-lite"/>
    </source>
</evidence>